<comment type="caution">
    <text evidence="1">The sequence shown here is derived from an EMBL/GenBank/DDBJ whole genome shotgun (WGS) entry which is preliminary data.</text>
</comment>
<name>A0A178MC14_9PROT</name>
<sequence>MGAGQEVKEAVVSARNDQGEEIQRPFIVEQAPGESGLFKTGVSGETARIVFIQKSDGWQLFPDTVTLILTVLPTPLC</sequence>
<evidence type="ECO:0000313" key="2">
    <source>
        <dbReference type="Proteomes" id="UP000078428"/>
    </source>
</evidence>
<dbReference type="AlphaFoldDB" id="A0A178MC14"/>
<organism evidence="1 2">
    <name type="scientific">Paramagnetospirillum marisnigri</name>
    <dbReference type="NCBI Taxonomy" id="1285242"/>
    <lineage>
        <taxon>Bacteria</taxon>
        <taxon>Pseudomonadati</taxon>
        <taxon>Pseudomonadota</taxon>
        <taxon>Alphaproteobacteria</taxon>
        <taxon>Rhodospirillales</taxon>
        <taxon>Magnetospirillaceae</taxon>
        <taxon>Paramagnetospirillum</taxon>
    </lineage>
</organism>
<evidence type="ECO:0000313" key="1">
    <source>
        <dbReference type="EMBL" id="OAN46103.1"/>
    </source>
</evidence>
<dbReference type="EMBL" id="LWQT01000094">
    <property type="protein sequence ID" value="OAN46103.1"/>
    <property type="molecule type" value="Genomic_DNA"/>
</dbReference>
<gene>
    <name evidence="1" type="ORF">A6A04_20765</name>
</gene>
<dbReference type="STRING" id="1285242.A6A04_20765"/>
<accession>A0A178MC14</accession>
<reference evidence="1 2" key="1">
    <citation type="submission" date="2016-04" db="EMBL/GenBank/DDBJ databases">
        <title>Draft genome sequence of freshwater magnetotactic bacteria Magnetospirillum marisnigri SP-1 and Magnetospirillum moscoviense BB-1.</title>
        <authorList>
            <person name="Koziaeva V."/>
            <person name="Dziuba M.V."/>
            <person name="Ivanov T.M."/>
            <person name="Kuznetsov B."/>
            <person name="Grouzdev D.S."/>
        </authorList>
    </citation>
    <scope>NUCLEOTIDE SEQUENCE [LARGE SCALE GENOMIC DNA]</scope>
    <source>
        <strain evidence="1 2">SP-1</strain>
    </source>
</reference>
<proteinExistence type="predicted"/>
<keyword evidence="2" id="KW-1185">Reference proteome</keyword>
<protein>
    <submittedName>
        <fullName evidence="1">Uncharacterized protein</fullName>
    </submittedName>
</protein>
<dbReference type="Proteomes" id="UP000078428">
    <property type="component" value="Unassembled WGS sequence"/>
</dbReference>